<name>A0A419DFX7_9BACT</name>
<proteinExistence type="predicted"/>
<dbReference type="EMBL" id="QZJW01000007">
    <property type="protein sequence ID" value="RJO61940.1"/>
    <property type="molecule type" value="Genomic_DNA"/>
</dbReference>
<accession>A0A419DFX7</accession>
<organism evidence="1 2">
    <name type="scientific">candidate division WS5 bacterium</name>
    <dbReference type="NCBI Taxonomy" id="2093353"/>
    <lineage>
        <taxon>Bacteria</taxon>
        <taxon>candidate division WS5</taxon>
    </lineage>
</organism>
<dbReference type="AlphaFoldDB" id="A0A419DFX7"/>
<gene>
    <name evidence="1" type="ORF">C4544_01520</name>
</gene>
<sequence>MKIFQDWRNFSIKADLLAYHLKTSEAEAFHAALNTVGKSMPVLPSRKLSDKLSNEELVKIREILRLGITLGILPVKVPATWKECRNLFNTLETSGCDAAEGVVIQALWSELYHFYGRHPQFKRIEKSKKAKMPLANVWEHLPKAVEVSIRAWVQYNVLDPFKVLDFEAINKP</sequence>
<reference evidence="1 2" key="1">
    <citation type="journal article" date="2017" name="ISME J.">
        <title>Energy and carbon metabolisms in a deep terrestrial subsurface fluid microbial community.</title>
        <authorList>
            <person name="Momper L."/>
            <person name="Jungbluth S.P."/>
            <person name="Lee M.D."/>
            <person name="Amend J.P."/>
        </authorList>
    </citation>
    <scope>NUCLEOTIDE SEQUENCE [LARGE SCALE GENOMIC DNA]</scope>
    <source>
        <strain evidence="1">SURF_29</strain>
    </source>
</reference>
<evidence type="ECO:0000313" key="2">
    <source>
        <dbReference type="Proteomes" id="UP000285655"/>
    </source>
</evidence>
<protein>
    <submittedName>
        <fullName evidence="1">Uncharacterized protein</fullName>
    </submittedName>
</protein>
<dbReference type="Proteomes" id="UP000285655">
    <property type="component" value="Unassembled WGS sequence"/>
</dbReference>
<evidence type="ECO:0000313" key="1">
    <source>
        <dbReference type="EMBL" id="RJO61940.1"/>
    </source>
</evidence>
<comment type="caution">
    <text evidence="1">The sequence shown here is derived from an EMBL/GenBank/DDBJ whole genome shotgun (WGS) entry which is preliminary data.</text>
</comment>